<reference evidence="1 2" key="1">
    <citation type="journal article" date="2019" name="Int. J. Syst. Evol. Microbiol.">
        <title>The Global Catalogue of Microorganisms (GCM) 10K type strain sequencing project: providing services to taxonomists for standard genome sequencing and annotation.</title>
        <authorList>
            <consortium name="The Broad Institute Genomics Platform"/>
            <consortium name="The Broad Institute Genome Sequencing Center for Infectious Disease"/>
            <person name="Wu L."/>
            <person name="Ma J."/>
        </authorList>
    </citation>
    <scope>NUCLEOTIDE SEQUENCE [LARGE SCALE GENOMIC DNA]</scope>
    <source>
        <strain evidence="1 2">JCM 3272</strain>
    </source>
</reference>
<protein>
    <submittedName>
        <fullName evidence="1">Uncharacterized protein</fullName>
    </submittedName>
</protein>
<dbReference type="EMBL" id="BAAARV010000086">
    <property type="protein sequence ID" value="GAA2380224.1"/>
    <property type="molecule type" value="Genomic_DNA"/>
</dbReference>
<proteinExistence type="predicted"/>
<dbReference type="Proteomes" id="UP001501444">
    <property type="component" value="Unassembled WGS sequence"/>
</dbReference>
<accession>A0ABN3HH75</accession>
<gene>
    <name evidence="1" type="ORF">GCM10010170_087310</name>
</gene>
<sequence>MRLRMRVHHLAADTVLRRVLTTAAPLRRSHVTRLLWRHTGVLIGSRADLLRMGALFRLAAVSPHSAVFLPLRANPPSPSVACWADTPDLADLLVVRRDIPLRPSAWPAIRARLRHGPGHGALTTMVTPAPRRPADHRDRPWAREWLSVAEHAHTVVLSGSARALHEAGDELTLCGNEVAVNRDIRRYGGPALLSQFNGPDRHSGRRDASWECMVLAEDPIFHGRRRSGTA</sequence>
<evidence type="ECO:0000313" key="2">
    <source>
        <dbReference type="Proteomes" id="UP001501444"/>
    </source>
</evidence>
<organism evidence="1 2">
    <name type="scientific">Dactylosporangium salmoneum</name>
    <dbReference type="NCBI Taxonomy" id="53361"/>
    <lineage>
        <taxon>Bacteria</taxon>
        <taxon>Bacillati</taxon>
        <taxon>Actinomycetota</taxon>
        <taxon>Actinomycetes</taxon>
        <taxon>Micromonosporales</taxon>
        <taxon>Micromonosporaceae</taxon>
        <taxon>Dactylosporangium</taxon>
    </lineage>
</organism>
<comment type="caution">
    <text evidence="1">The sequence shown here is derived from an EMBL/GenBank/DDBJ whole genome shotgun (WGS) entry which is preliminary data.</text>
</comment>
<name>A0ABN3HH75_9ACTN</name>
<keyword evidence="2" id="KW-1185">Reference proteome</keyword>
<evidence type="ECO:0000313" key="1">
    <source>
        <dbReference type="EMBL" id="GAA2380224.1"/>
    </source>
</evidence>